<keyword evidence="8" id="KW-1185">Reference proteome</keyword>
<dbReference type="PANTHER" id="PTHR12126">
    <property type="entry name" value="NADH-UBIQUINONE OXIDOREDUCTASE 39 KDA SUBUNIT-RELATED"/>
    <property type="match status" value="1"/>
</dbReference>
<proteinExistence type="inferred from homology"/>
<dbReference type="STRING" id="6335.A0A0V1LGD9"/>
<evidence type="ECO:0000256" key="4">
    <source>
        <dbReference type="ARBA" id="ARBA00043145"/>
    </source>
</evidence>
<dbReference type="Proteomes" id="UP000054721">
    <property type="component" value="Unassembled WGS sequence"/>
</dbReference>
<evidence type="ECO:0000256" key="3">
    <source>
        <dbReference type="ARBA" id="ARBA00042000"/>
    </source>
</evidence>
<comment type="caution">
    <text evidence="7">The sequence shown here is derived from an EMBL/GenBank/DDBJ whole genome shotgun (WGS) entry which is preliminary data.</text>
</comment>
<organism evidence="7 8">
    <name type="scientific">Trichinella nativa</name>
    <dbReference type="NCBI Taxonomy" id="6335"/>
    <lineage>
        <taxon>Eukaryota</taxon>
        <taxon>Metazoa</taxon>
        <taxon>Ecdysozoa</taxon>
        <taxon>Nematoda</taxon>
        <taxon>Enoplea</taxon>
        <taxon>Dorylaimia</taxon>
        <taxon>Trichinellida</taxon>
        <taxon>Trichinellidae</taxon>
        <taxon>Trichinella</taxon>
    </lineage>
</organism>
<feature type="domain" description="NAD(P)-binding" evidence="6">
    <location>
        <begin position="78"/>
        <end position="230"/>
    </location>
</feature>
<comment type="subunit">
    <text evidence="5">Complex I is composed of 45 different subunits. This a component of the hydrophobic protein fraction. Interacts with BLOC1S1. Interacts with SLC2A4. Interacts with CLOCK. Interacts with RAB5IF.</text>
</comment>
<dbReference type="GO" id="GO:0005739">
    <property type="term" value="C:mitochondrion"/>
    <property type="evidence" value="ECO:0007669"/>
    <property type="project" value="TreeGrafter"/>
</dbReference>
<dbReference type="CDD" id="cd05271">
    <property type="entry name" value="NDUFA9_like_SDR_a"/>
    <property type="match status" value="1"/>
</dbReference>
<evidence type="ECO:0000259" key="6">
    <source>
        <dbReference type="Pfam" id="PF13460"/>
    </source>
</evidence>
<evidence type="ECO:0000256" key="2">
    <source>
        <dbReference type="ARBA" id="ARBA00040720"/>
    </source>
</evidence>
<dbReference type="GO" id="GO:0003824">
    <property type="term" value="F:catalytic activity"/>
    <property type="evidence" value="ECO:0007669"/>
    <property type="project" value="UniProtKB-ARBA"/>
</dbReference>
<dbReference type="InterPro" id="IPR016040">
    <property type="entry name" value="NAD(P)-bd_dom"/>
</dbReference>
<dbReference type="Gene3D" id="3.40.50.720">
    <property type="entry name" value="NAD(P)-binding Rossmann-like Domain"/>
    <property type="match status" value="1"/>
</dbReference>
<evidence type="ECO:0000256" key="1">
    <source>
        <dbReference type="ARBA" id="ARBA00038501"/>
    </source>
</evidence>
<dbReference type="Pfam" id="PF13460">
    <property type="entry name" value="NAD_binding_10"/>
    <property type="match status" value="1"/>
</dbReference>
<comment type="similarity">
    <text evidence="1">Belongs to the complex I NDUFA9 subunit family.</text>
</comment>
<accession>A0A0V1LGD9</accession>
<feature type="non-terminal residue" evidence="7">
    <location>
        <position position="1"/>
    </location>
</feature>
<dbReference type="InterPro" id="IPR036291">
    <property type="entry name" value="NAD(P)-bd_dom_sf"/>
</dbReference>
<evidence type="ECO:0000313" key="7">
    <source>
        <dbReference type="EMBL" id="KRZ58258.1"/>
    </source>
</evidence>
<dbReference type="AlphaFoldDB" id="A0A0V1LGD9"/>
<dbReference type="GO" id="GO:0044877">
    <property type="term" value="F:protein-containing complex binding"/>
    <property type="evidence" value="ECO:0007669"/>
    <property type="project" value="TreeGrafter"/>
</dbReference>
<dbReference type="PANTHER" id="PTHR12126:SF11">
    <property type="entry name" value="NADH DEHYDROGENASE [UBIQUINONE] 1 ALPHA SUBCOMPLEX SUBUNIT 9, MITOCHONDRIAL"/>
    <property type="match status" value="1"/>
</dbReference>
<protein>
    <recommendedName>
        <fullName evidence="2">NADH dehydrogenase [ubiquinone] 1 alpha subcomplex subunit 9, mitochondrial</fullName>
    </recommendedName>
    <alternativeName>
        <fullName evidence="4">Complex I-39kD</fullName>
    </alternativeName>
    <alternativeName>
        <fullName evidence="3">NADH-ubiquinone oxidoreductase 39 kDa subunit</fullName>
    </alternativeName>
</protein>
<dbReference type="InterPro" id="IPR051207">
    <property type="entry name" value="ComplexI_NDUFA9_subunit"/>
</dbReference>
<evidence type="ECO:0000313" key="8">
    <source>
        <dbReference type="Proteomes" id="UP000054721"/>
    </source>
</evidence>
<reference evidence="7 8" key="1">
    <citation type="submission" date="2015-05" db="EMBL/GenBank/DDBJ databases">
        <title>Evolution of Trichinella species and genotypes.</title>
        <authorList>
            <person name="Korhonen P.K."/>
            <person name="Edoardo P."/>
            <person name="Giuseppe L.R."/>
            <person name="Gasser R.B."/>
        </authorList>
    </citation>
    <scope>NUCLEOTIDE SEQUENCE [LARGE SCALE GENOMIC DNA]</scope>
    <source>
        <strain evidence="7">ISS10</strain>
    </source>
</reference>
<dbReference type="EMBL" id="JYDW01000060">
    <property type="protein sequence ID" value="KRZ58258.1"/>
    <property type="molecule type" value="Genomic_DNA"/>
</dbReference>
<name>A0A0V1LGD9_9BILA</name>
<evidence type="ECO:0000256" key="5">
    <source>
        <dbReference type="ARBA" id="ARBA00046455"/>
    </source>
</evidence>
<sequence>LTILYIRYFNCCYMLRIISKKSAFPLAGLSSGRSLSSYVSHETEVDLPEVRRSSIHSFFQQGTGGRCSYSGDTCTVFGASGVIGTAFVSRIVKKGVQLVIPYRRDPYDYRHLRTSGELGQLYFFPYFLKDEDSIRTAVKYSNLVVNFIGADYETKNFSYYDLHVDCARRIARICREMGVKQLVHFSAMNANVEPKEIYIPGGSNYLKSKALGEIAVREEFPNAIIIRPGEVHCFADRFINLYLSALRRSIADEIALYAFGEKTFKAPVYVSIHFLNHMIISDIVSATIKVLFDPTAAGQTFELIGPYSYQFGELVDWMYNKCCRGIGTGYARRTPGICYTLKTLWFEMYARAFRCQPRWSWEQLERTEATSDVLTGCKTFEDLEIEPRCFEDSASVTLQLYDYHAPFRTAPEKVEPEPPKRYQHLRKNAKEASSIREIPEALLDPLEGFKPAF</sequence>
<dbReference type="OrthoDB" id="275457at2759"/>
<gene>
    <name evidence="7" type="primary">NDUFA9</name>
    <name evidence="7" type="ORF">T02_1689</name>
</gene>
<dbReference type="SUPFAM" id="SSF51735">
    <property type="entry name" value="NAD(P)-binding Rossmann-fold domains"/>
    <property type="match status" value="1"/>
</dbReference>